<evidence type="ECO:0000313" key="7">
    <source>
        <dbReference type="EMBL" id="KUG17641.1"/>
    </source>
</evidence>
<protein>
    <submittedName>
        <fullName evidence="7">Xanthosine/inosine triphosphate pyrophosphatase</fullName>
    </submittedName>
</protein>
<dbReference type="InterPro" id="IPR020922">
    <property type="entry name" value="dITP/XTP_pyrophosphatase"/>
</dbReference>
<dbReference type="GO" id="GO:0046872">
    <property type="term" value="F:metal ion binding"/>
    <property type="evidence" value="ECO:0007669"/>
    <property type="project" value="UniProtKB-KW"/>
</dbReference>
<keyword evidence="2" id="KW-0479">Metal-binding</keyword>
<organism evidence="7">
    <name type="scientific">hydrocarbon metagenome</name>
    <dbReference type="NCBI Taxonomy" id="938273"/>
    <lineage>
        <taxon>unclassified sequences</taxon>
        <taxon>metagenomes</taxon>
        <taxon>ecological metagenomes</taxon>
    </lineage>
</organism>
<dbReference type="NCBIfam" id="TIGR00042">
    <property type="entry name" value="RdgB/HAM1 family non-canonical purine NTP pyrophosphatase"/>
    <property type="match status" value="1"/>
</dbReference>
<reference evidence="7" key="1">
    <citation type="journal article" date="2015" name="Proc. Natl. Acad. Sci. U.S.A.">
        <title>Networks of energetic and metabolic interactions define dynamics in microbial communities.</title>
        <authorList>
            <person name="Embree M."/>
            <person name="Liu J.K."/>
            <person name="Al-Bassam M.M."/>
            <person name="Zengler K."/>
        </authorList>
    </citation>
    <scope>NUCLEOTIDE SEQUENCE</scope>
</reference>
<sequence>MGDNMISFITSNKGKYVEARAIIDGLEQKDLGYTEIQADTLEEVAVYGINEIMARLKEPAMLEDAGLFIEALGGFPGVYSAYVQKTIGNEGILRLMDGISNRKAFFKSVVVYSEPGLEPRMFQGIVEGQIGHEARGSSGFGYDPIFYVGEKSLAEMELAEKNRISHRAASMRALDEWLEGR</sequence>
<comment type="caution">
    <text evidence="7">The sequence shown here is derived from an EMBL/GenBank/DDBJ whole genome shotgun (WGS) entry which is preliminary data.</text>
</comment>
<dbReference type="EMBL" id="LNQE01001428">
    <property type="protein sequence ID" value="KUG17641.1"/>
    <property type="molecule type" value="Genomic_DNA"/>
</dbReference>
<dbReference type="Pfam" id="PF01725">
    <property type="entry name" value="Ham1p_like"/>
    <property type="match status" value="1"/>
</dbReference>
<dbReference type="PANTHER" id="PTHR11067:SF9">
    <property type="entry name" value="INOSINE TRIPHOSPHATE PYROPHOSPHATASE"/>
    <property type="match status" value="1"/>
</dbReference>
<gene>
    <name evidence="7" type="ORF">ASZ90_012678</name>
</gene>
<evidence type="ECO:0000256" key="1">
    <source>
        <dbReference type="ARBA" id="ARBA00008023"/>
    </source>
</evidence>
<accession>A0A0W8F9U1</accession>
<keyword evidence="4" id="KW-0378">Hydrolase</keyword>
<comment type="similarity">
    <text evidence="1">Belongs to the HAM1 NTPase family.</text>
</comment>
<dbReference type="GO" id="GO:0009117">
    <property type="term" value="P:nucleotide metabolic process"/>
    <property type="evidence" value="ECO:0007669"/>
    <property type="project" value="UniProtKB-KW"/>
</dbReference>
<dbReference type="Gene3D" id="3.90.950.10">
    <property type="match status" value="1"/>
</dbReference>
<dbReference type="GO" id="GO:0005737">
    <property type="term" value="C:cytoplasm"/>
    <property type="evidence" value="ECO:0007669"/>
    <property type="project" value="TreeGrafter"/>
</dbReference>
<dbReference type="InterPro" id="IPR029001">
    <property type="entry name" value="ITPase-like_fam"/>
</dbReference>
<dbReference type="GO" id="GO:0009143">
    <property type="term" value="P:nucleoside triphosphate catabolic process"/>
    <property type="evidence" value="ECO:0007669"/>
    <property type="project" value="InterPro"/>
</dbReference>
<name>A0A0W8F9U1_9ZZZZ</name>
<dbReference type="InterPro" id="IPR002637">
    <property type="entry name" value="RdgB/HAM1"/>
</dbReference>
<keyword evidence="6" id="KW-0546">Nucleotide metabolism</keyword>
<evidence type="ECO:0000256" key="6">
    <source>
        <dbReference type="ARBA" id="ARBA00023080"/>
    </source>
</evidence>
<dbReference type="HAMAP" id="MF_01405">
    <property type="entry name" value="Non_canon_purine_NTPase"/>
    <property type="match status" value="1"/>
</dbReference>
<dbReference type="CDD" id="cd00515">
    <property type="entry name" value="HAM1"/>
    <property type="match status" value="1"/>
</dbReference>
<dbReference type="GO" id="GO:0000166">
    <property type="term" value="F:nucleotide binding"/>
    <property type="evidence" value="ECO:0007669"/>
    <property type="project" value="UniProtKB-KW"/>
</dbReference>
<keyword evidence="3" id="KW-0547">Nucleotide-binding</keyword>
<dbReference type="NCBIfam" id="NF011396">
    <property type="entry name" value="PRK14821.1"/>
    <property type="match status" value="1"/>
</dbReference>
<evidence type="ECO:0000256" key="3">
    <source>
        <dbReference type="ARBA" id="ARBA00022741"/>
    </source>
</evidence>
<keyword evidence="5" id="KW-0460">Magnesium</keyword>
<dbReference type="GO" id="GO:0047429">
    <property type="term" value="F:nucleoside triphosphate diphosphatase activity"/>
    <property type="evidence" value="ECO:0007669"/>
    <property type="project" value="InterPro"/>
</dbReference>
<evidence type="ECO:0000256" key="4">
    <source>
        <dbReference type="ARBA" id="ARBA00022801"/>
    </source>
</evidence>
<dbReference type="SUPFAM" id="SSF52972">
    <property type="entry name" value="ITPase-like"/>
    <property type="match status" value="1"/>
</dbReference>
<evidence type="ECO:0000256" key="2">
    <source>
        <dbReference type="ARBA" id="ARBA00022723"/>
    </source>
</evidence>
<evidence type="ECO:0000256" key="5">
    <source>
        <dbReference type="ARBA" id="ARBA00022842"/>
    </source>
</evidence>
<dbReference type="GO" id="GO:0017111">
    <property type="term" value="F:ribonucleoside triphosphate phosphatase activity"/>
    <property type="evidence" value="ECO:0007669"/>
    <property type="project" value="InterPro"/>
</dbReference>
<dbReference type="AlphaFoldDB" id="A0A0W8F9U1"/>
<dbReference type="PANTHER" id="PTHR11067">
    <property type="entry name" value="INOSINE TRIPHOSPHATE PYROPHOSPHATASE/HAM1 PROTEIN"/>
    <property type="match status" value="1"/>
</dbReference>
<proteinExistence type="inferred from homology"/>